<proteinExistence type="predicted"/>
<dbReference type="InterPro" id="IPR020349">
    <property type="entry name" value="Uncharacterised_14.7kDa"/>
</dbReference>
<accession>A0A0P7ITJ7</accession>
<dbReference type="OrthoDB" id="7658992at2"/>
<evidence type="ECO:0000313" key="2">
    <source>
        <dbReference type="EMBL" id="KPN62156.1"/>
    </source>
</evidence>
<keyword evidence="3" id="KW-1185">Reference proteome</keyword>
<dbReference type="RefSeq" id="WP_055191576.1">
    <property type="nucleotide sequence ID" value="NZ_FPBS01000005.1"/>
</dbReference>
<evidence type="ECO:0000313" key="3">
    <source>
        <dbReference type="Proteomes" id="UP000050471"/>
    </source>
</evidence>
<dbReference type="EMBL" id="LKBA01000019">
    <property type="protein sequence ID" value="KPN62156.1"/>
    <property type="molecule type" value="Genomic_DNA"/>
</dbReference>
<protein>
    <recommendedName>
        <fullName evidence="4">DUF5333 domain-containing protein</fullName>
    </recommendedName>
</protein>
<comment type="caution">
    <text evidence="2">The sequence shown here is derived from an EMBL/GenBank/DDBJ whole genome shotgun (WGS) entry which is preliminary data.</text>
</comment>
<evidence type="ECO:0000256" key="1">
    <source>
        <dbReference type="SAM" id="SignalP"/>
    </source>
</evidence>
<gene>
    <name evidence="2" type="ORF">AKJ29_07765</name>
</gene>
<dbReference type="STRING" id="154981.AKJ29_07765"/>
<feature type="signal peptide" evidence="1">
    <location>
        <begin position="1"/>
        <end position="22"/>
    </location>
</feature>
<name>A0A0P7ITJ7_9RHOB</name>
<feature type="chain" id="PRO_5006139965" description="DUF5333 domain-containing protein" evidence="1">
    <location>
        <begin position="23"/>
        <end position="136"/>
    </location>
</feature>
<dbReference type="Pfam" id="PF17267">
    <property type="entry name" value="DUF5333"/>
    <property type="match status" value="1"/>
</dbReference>
<evidence type="ECO:0008006" key="4">
    <source>
        <dbReference type="Google" id="ProtNLM"/>
    </source>
</evidence>
<dbReference type="Proteomes" id="UP000050471">
    <property type="component" value="Unassembled WGS sequence"/>
</dbReference>
<dbReference type="AlphaFoldDB" id="A0A0P7ITJ7"/>
<reference evidence="2 3" key="1">
    <citation type="submission" date="2015-09" db="EMBL/GenBank/DDBJ databases">
        <title>Draft genome sequence of Aliiroseovarius crassostreae CV919-312TSm, the causative agent of Roseovarius Oyster Disease (formerly Juvenile Oyster Disease).</title>
        <authorList>
            <person name="Kessner L."/>
            <person name="Spinard E."/>
            <person name="Nelson D."/>
        </authorList>
    </citation>
    <scope>NUCLEOTIDE SEQUENCE [LARGE SCALE GENOMIC DNA]</scope>
    <source>
        <strain evidence="2 3">CV919-312</strain>
    </source>
</reference>
<organism evidence="2 3">
    <name type="scientific">Aliiroseovarius crassostreae</name>
    <dbReference type="NCBI Taxonomy" id="154981"/>
    <lineage>
        <taxon>Bacteria</taxon>
        <taxon>Pseudomonadati</taxon>
        <taxon>Pseudomonadota</taxon>
        <taxon>Alphaproteobacteria</taxon>
        <taxon>Rhodobacterales</taxon>
        <taxon>Paracoccaceae</taxon>
        <taxon>Aliiroseovarius</taxon>
    </lineage>
</organism>
<keyword evidence="1" id="KW-0732">Signal</keyword>
<sequence>MTKFKTVLASVLAANIATSAFAVDYAVMRKDTRVHNELLWAALAHLIDENCDTLSLRKFRLFNKAMALQAYAHSLGYSIREIVAYVDSEEEQERFRAIAEPMLADMGARKGDEESYCAVGRAEMDKGTFTGKLLSE</sequence>